<dbReference type="AlphaFoldDB" id="A0A1D8IK08"/>
<evidence type="ECO:0000259" key="1">
    <source>
        <dbReference type="PROSITE" id="PS51340"/>
    </source>
</evidence>
<name>A0A1D8IK08_9GAMM</name>
<gene>
    <name evidence="2" type="ORF">BI364_01225</name>
</gene>
<keyword evidence="3" id="KW-1185">Reference proteome</keyword>
<organism evidence="2 3">
    <name type="scientific">Acidihalobacter yilgarnensis</name>
    <dbReference type="NCBI Taxonomy" id="2819280"/>
    <lineage>
        <taxon>Bacteria</taxon>
        <taxon>Pseudomonadati</taxon>
        <taxon>Pseudomonadota</taxon>
        <taxon>Gammaproteobacteria</taxon>
        <taxon>Chromatiales</taxon>
        <taxon>Ectothiorhodospiraceae</taxon>
        <taxon>Acidihalobacter</taxon>
    </lineage>
</organism>
<dbReference type="GO" id="GO:0030170">
    <property type="term" value="F:pyridoxal phosphate binding"/>
    <property type="evidence" value="ECO:0007669"/>
    <property type="project" value="InterPro"/>
</dbReference>
<dbReference type="Proteomes" id="UP000095401">
    <property type="component" value="Chromosome"/>
</dbReference>
<protein>
    <recommendedName>
        <fullName evidence="1">MOSC domain-containing protein</fullName>
    </recommendedName>
</protein>
<sequence length="168" mass="18079">MKWPWPFGARDVPAALGAIYLAPAAGAPMHRVERAEALAGQGLDGDRYAARAGFWQATDACQLTLIGTRDLGRARRRIPPALRTKLDAGGHRRNLVVDHVRANDLVGTRIRIGGAIFACRRPRPPCGYLDQIEGSGMCRGLGRDSGVCLDVIEGGWLSVGDTLEILPN</sequence>
<proteinExistence type="predicted"/>
<evidence type="ECO:0000313" key="3">
    <source>
        <dbReference type="Proteomes" id="UP000095401"/>
    </source>
</evidence>
<dbReference type="Gene3D" id="2.40.33.20">
    <property type="entry name" value="PK beta-barrel domain-like"/>
    <property type="match status" value="1"/>
</dbReference>
<dbReference type="KEGG" id="aprs:BI364_01225"/>
<dbReference type="PANTHER" id="PTHR36930">
    <property type="entry name" value="METAL-SULFUR CLUSTER BIOSYNTHESIS PROTEINS YUAD-RELATED"/>
    <property type="match status" value="1"/>
</dbReference>
<reference evidence="3" key="1">
    <citation type="submission" date="2016-09" db="EMBL/GenBank/DDBJ databases">
        <title>Acidihalobacter prosperus F5.</title>
        <authorList>
            <person name="Khaleque H.N."/>
            <person name="Ramsay J.P."/>
            <person name="Kaksonen A.H."/>
            <person name="Boxall N.J."/>
            <person name="Watkin E.L.J."/>
        </authorList>
    </citation>
    <scope>NUCLEOTIDE SEQUENCE [LARGE SCALE GENOMIC DNA]</scope>
    <source>
        <strain evidence="3">F5</strain>
    </source>
</reference>
<dbReference type="SUPFAM" id="SSF50800">
    <property type="entry name" value="PK beta-barrel domain-like"/>
    <property type="match status" value="1"/>
</dbReference>
<dbReference type="PANTHER" id="PTHR36930:SF1">
    <property type="entry name" value="MOSC DOMAIN-CONTAINING PROTEIN"/>
    <property type="match status" value="1"/>
</dbReference>
<feature type="domain" description="MOSC" evidence="1">
    <location>
        <begin position="30"/>
        <end position="166"/>
    </location>
</feature>
<dbReference type="InterPro" id="IPR052716">
    <property type="entry name" value="MOSC_domain"/>
</dbReference>
<dbReference type="PROSITE" id="PS51340">
    <property type="entry name" value="MOSC"/>
    <property type="match status" value="1"/>
</dbReference>
<accession>A0A1D8IK08</accession>
<dbReference type="InterPro" id="IPR011037">
    <property type="entry name" value="Pyrv_Knase-like_insert_dom_sf"/>
</dbReference>
<dbReference type="InterPro" id="IPR005302">
    <property type="entry name" value="MoCF_Sase_C"/>
</dbReference>
<evidence type="ECO:0000313" key="2">
    <source>
        <dbReference type="EMBL" id="AOU96809.1"/>
    </source>
</evidence>
<dbReference type="Pfam" id="PF03473">
    <property type="entry name" value="MOSC"/>
    <property type="match status" value="1"/>
</dbReference>
<dbReference type="EMBL" id="CP017415">
    <property type="protein sequence ID" value="AOU96809.1"/>
    <property type="molecule type" value="Genomic_DNA"/>
</dbReference>
<dbReference type="GO" id="GO:0003824">
    <property type="term" value="F:catalytic activity"/>
    <property type="evidence" value="ECO:0007669"/>
    <property type="project" value="InterPro"/>
</dbReference>
<dbReference type="RefSeq" id="WP_070077202.1">
    <property type="nucleotide sequence ID" value="NZ_CP017415.1"/>
</dbReference>
<dbReference type="GO" id="GO:0030151">
    <property type="term" value="F:molybdenum ion binding"/>
    <property type="evidence" value="ECO:0007669"/>
    <property type="project" value="InterPro"/>
</dbReference>